<gene>
    <name evidence="1" type="primary">wsc1</name>
    <name evidence="1" type="ORF">LOY88_003662</name>
</gene>
<name>A0ACB8UW02_9EURO</name>
<evidence type="ECO:0000313" key="1">
    <source>
        <dbReference type="EMBL" id="KAI2386340.1"/>
    </source>
</evidence>
<dbReference type="EMBL" id="JALBCA010000049">
    <property type="protein sequence ID" value="KAI2386340.1"/>
    <property type="molecule type" value="Genomic_DNA"/>
</dbReference>
<comment type="caution">
    <text evidence="1">The sequence shown here is derived from an EMBL/GenBank/DDBJ whole genome shotgun (WGS) entry which is preliminary data.</text>
</comment>
<accession>A0ACB8UW02</accession>
<reference evidence="1" key="1">
    <citation type="journal article" date="2022" name="bioRxiv">
        <title>Population genetic analysis of Ophidiomyces ophidiicola, the causative agent of snake fungal disease, indicates recent introductions to the USA.</title>
        <authorList>
            <person name="Ladner J.T."/>
            <person name="Palmer J.M."/>
            <person name="Ettinger C.L."/>
            <person name="Stajich J.E."/>
            <person name="Farrell T.M."/>
            <person name="Glorioso B.M."/>
            <person name="Lawson B."/>
            <person name="Price S.J."/>
            <person name="Stengle A.G."/>
            <person name="Grear D.A."/>
            <person name="Lorch J.M."/>
        </authorList>
    </citation>
    <scope>NUCLEOTIDE SEQUENCE</scope>
    <source>
        <strain evidence="1">NWHC 24266-5</strain>
    </source>
</reference>
<protein>
    <submittedName>
        <fullName evidence="1">Protein SLG1</fullName>
    </submittedName>
</protein>
<organism evidence="1">
    <name type="scientific">Ophidiomyces ophidiicola</name>
    <dbReference type="NCBI Taxonomy" id="1387563"/>
    <lineage>
        <taxon>Eukaryota</taxon>
        <taxon>Fungi</taxon>
        <taxon>Dikarya</taxon>
        <taxon>Ascomycota</taxon>
        <taxon>Pezizomycotina</taxon>
        <taxon>Eurotiomycetes</taxon>
        <taxon>Eurotiomycetidae</taxon>
        <taxon>Onygenales</taxon>
        <taxon>Onygenaceae</taxon>
        <taxon>Ophidiomyces</taxon>
    </lineage>
</organism>
<proteinExistence type="predicted"/>
<sequence>MRFLVSAATFAASLLLCAQFSTAEPIASAATPSSPPAPVTSLIEKGCYKSVSSMESQGTFKFQSRGYCRGICVPKGKPVMAMGKGSECFCGDKLPASSQKTDNSQCQIKCIGYNLETCGGKDAYQVILTGLEENVDAEDDKPTSTSTTPPMQTITKSGETVVVTAGTTDAPPKKDDGPNKAGIAAGVVVGVLALASLAGGAFFYIKHKKRQEVMEEYRRNATISNFVAGGKPYSETSTSDSRLDPTLMSQRRQSNGSIADDQDFSRRILKVTNPDSSHY</sequence>